<dbReference type="InterPro" id="IPR023614">
    <property type="entry name" value="Porin_dom_sf"/>
</dbReference>
<dbReference type="Proteomes" id="UP000198393">
    <property type="component" value="Unassembled WGS sequence"/>
</dbReference>
<dbReference type="AlphaFoldDB" id="A0A239H9A5"/>
<evidence type="ECO:0008006" key="3">
    <source>
        <dbReference type="Google" id="ProtNLM"/>
    </source>
</evidence>
<dbReference type="SUPFAM" id="SSF56935">
    <property type="entry name" value="Porins"/>
    <property type="match status" value="1"/>
</dbReference>
<name>A0A239H9A5_EKHLU</name>
<protein>
    <recommendedName>
        <fullName evidence="3">Phosphate-selective porin O and P</fullName>
    </recommendedName>
</protein>
<dbReference type="EMBL" id="FZPD01000002">
    <property type="protein sequence ID" value="SNS77842.1"/>
    <property type="molecule type" value="Genomic_DNA"/>
</dbReference>
<keyword evidence="2" id="KW-1185">Reference proteome</keyword>
<reference evidence="1 2" key="1">
    <citation type="submission" date="2017-06" db="EMBL/GenBank/DDBJ databases">
        <authorList>
            <person name="Kim H.J."/>
            <person name="Triplett B.A."/>
        </authorList>
    </citation>
    <scope>NUCLEOTIDE SEQUENCE [LARGE SCALE GENOMIC DNA]</scope>
    <source>
        <strain evidence="1 2">DSM 19307</strain>
    </source>
</reference>
<evidence type="ECO:0000313" key="1">
    <source>
        <dbReference type="EMBL" id="SNS77842.1"/>
    </source>
</evidence>
<dbReference type="Gene3D" id="2.40.160.10">
    <property type="entry name" value="Porin"/>
    <property type="match status" value="1"/>
</dbReference>
<organism evidence="1 2">
    <name type="scientific">Ekhidna lutea</name>
    <dbReference type="NCBI Taxonomy" id="447679"/>
    <lineage>
        <taxon>Bacteria</taxon>
        <taxon>Pseudomonadati</taxon>
        <taxon>Bacteroidota</taxon>
        <taxon>Cytophagia</taxon>
        <taxon>Cytophagales</taxon>
        <taxon>Reichenbachiellaceae</taxon>
        <taxon>Ekhidna</taxon>
    </lineage>
</organism>
<evidence type="ECO:0000313" key="2">
    <source>
        <dbReference type="Proteomes" id="UP000198393"/>
    </source>
</evidence>
<sequence length="423" mass="47321">MKSIIKNIKHPYNRFVGPSLNGIFLLIVFSASAQVDSTLLKRAPQDTTIQGAMNMDAVYNRPFLQVGKLPVSVGGYIEADYQYIGEDGITEGHSFRVPRMTIFIASSIHSKIKFLSEIELEEGGEEIAIEFAALDFSFHPLFNLRGGVVMNPIGAFNQNHDGPKWEFVDRPISATEMLPATWSNVGFGLYGKNYSGDWAYGYEAYLTNGFNDAIINNGENRTFLPASKANKERFEESSNGEPLLTGKVALRNNNFGEIGLSYMGGIYNTYQDDGLQLDDKRRLDVYAIDFNSTLPWTDTYLVGEFAWISIDVPETFTQQFGNRQKGGFIDIVQPVLKGNILDFDRATLNVACRLEYVDWNVGTFRETGGNITDDIWAIVPAISFRPSAQTVIRLNYRMMQQQDILGNPPAKISGIQFGISSYF</sequence>
<gene>
    <name evidence="1" type="ORF">SAMN05421640_1201</name>
</gene>
<dbReference type="RefSeq" id="WP_245811223.1">
    <property type="nucleotide sequence ID" value="NZ_FZPD01000002.1"/>
</dbReference>
<proteinExistence type="predicted"/>
<accession>A0A239H9A5</accession>